<protein>
    <submittedName>
        <fullName evidence="1">Uncharacterized protein</fullName>
    </submittedName>
</protein>
<evidence type="ECO:0000313" key="1">
    <source>
        <dbReference type="EMBL" id="GAA0706095.1"/>
    </source>
</evidence>
<keyword evidence="2" id="KW-1185">Reference proteome</keyword>
<sequence length="61" mass="6814">MSAIKGAPLKRVAVTRTATDKVREETTTSTLEVTRIDRHGISAKDFAPPFKCTPRKPEDMR</sequence>
<name>A0ABN1ICA6_9GAMM</name>
<accession>A0ABN1ICA6</accession>
<evidence type="ECO:0000313" key="2">
    <source>
        <dbReference type="Proteomes" id="UP001501523"/>
    </source>
</evidence>
<comment type="caution">
    <text evidence="1">The sequence shown here is derived from an EMBL/GenBank/DDBJ whole genome shotgun (WGS) entry which is preliminary data.</text>
</comment>
<dbReference type="EMBL" id="BAAAEU010000001">
    <property type="protein sequence ID" value="GAA0706095.1"/>
    <property type="molecule type" value="Genomic_DNA"/>
</dbReference>
<gene>
    <name evidence="1" type="ORF">GCM10009105_04040</name>
</gene>
<reference evidence="1 2" key="1">
    <citation type="journal article" date="2019" name="Int. J. Syst. Evol. Microbiol.">
        <title>The Global Catalogue of Microorganisms (GCM) 10K type strain sequencing project: providing services to taxonomists for standard genome sequencing and annotation.</title>
        <authorList>
            <consortium name="The Broad Institute Genomics Platform"/>
            <consortium name="The Broad Institute Genome Sequencing Center for Infectious Disease"/>
            <person name="Wu L."/>
            <person name="Ma J."/>
        </authorList>
    </citation>
    <scope>NUCLEOTIDE SEQUENCE [LARGE SCALE GENOMIC DNA]</scope>
    <source>
        <strain evidence="1 2">JCM 15421</strain>
    </source>
</reference>
<dbReference type="RefSeq" id="WP_343786611.1">
    <property type="nucleotide sequence ID" value="NZ_BAAAEU010000001.1"/>
</dbReference>
<dbReference type="Proteomes" id="UP001501523">
    <property type="component" value="Unassembled WGS sequence"/>
</dbReference>
<organism evidence="1 2">
    <name type="scientific">Dokdonella soli</name>
    <dbReference type="NCBI Taxonomy" id="529810"/>
    <lineage>
        <taxon>Bacteria</taxon>
        <taxon>Pseudomonadati</taxon>
        <taxon>Pseudomonadota</taxon>
        <taxon>Gammaproteobacteria</taxon>
        <taxon>Lysobacterales</taxon>
        <taxon>Rhodanobacteraceae</taxon>
        <taxon>Dokdonella</taxon>
    </lineage>
</organism>
<proteinExistence type="predicted"/>